<sequence length="99" mass="12024">MSYCIDMFYNLYISWFRADTMDVTYCHSLKFDTIIYHHTPLYNQKLGHLRFKDRHMNSKIGVACDLTRLKKQPDLIYGLYLIDKESKAIHQKVWNFLWI</sequence>
<keyword evidence="2" id="KW-1185">Reference proteome</keyword>
<dbReference type="AlphaFoldDB" id="A0A2P5E9I7"/>
<protein>
    <submittedName>
        <fullName evidence="1">Uncharacterized protein</fullName>
    </submittedName>
</protein>
<name>A0A2P5E9I7_TREOI</name>
<reference evidence="2" key="1">
    <citation type="submission" date="2016-06" db="EMBL/GenBank/DDBJ databases">
        <title>Parallel loss of symbiosis genes in relatives of nitrogen-fixing non-legume Parasponia.</title>
        <authorList>
            <person name="Van Velzen R."/>
            <person name="Holmer R."/>
            <person name="Bu F."/>
            <person name="Rutten L."/>
            <person name="Van Zeijl A."/>
            <person name="Liu W."/>
            <person name="Santuari L."/>
            <person name="Cao Q."/>
            <person name="Sharma T."/>
            <person name="Shen D."/>
            <person name="Roswanjaya Y."/>
            <person name="Wardhani T."/>
            <person name="Kalhor M.S."/>
            <person name="Jansen J."/>
            <person name="Van den Hoogen J."/>
            <person name="Gungor B."/>
            <person name="Hartog M."/>
            <person name="Hontelez J."/>
            <person name="Verver J."/>
            <person name="Yang W.-C."/>
            <person name="Schijlen E."/>
            <person name="Repin R."/>
            <person name="Schilthuizen M."/>
            <person name="Schranz E."/>
            <person name="Heidstra R."/>
            <person name="Miyata K."/>
            <person name="Fedorova E."/>
            <person name="Kohlen W."/>
            <person name="Bisseling T."/>
            <person name="Smit S."/>
            <person name="Geurts R."/>
        </authorList>
    </citation>
    <scope>NUCLEOTIDE SEQUENCE [LARGE SCALE GENOMIC DNA]</scope>
    <source>
        <strain evidence="2">cv. RG33-2</strain>
    </source>
</reference>
<gene>
    <name evidence="1" type="ORF">TorRG33x02_220250</name>
</gene>
<dbReference type="Proteomes" id="UP000237000">
    <property type="component" value="Unassembled WGS sequence"/>
</dbReference>
<proteinExistence type="predicted"/>
<dbReference type="EMBL" id="JXTC01000200">
    <property type="protein sequence ID" value="PON82174.1"/>
    <property type="molecule type" value="Genomic_DNA"/>
</dbReference>
<dbReference type="InParanoid" id="A0A2P5E9I7"/>
<evidence type="ECO:0000313" key="1">
    <source>
        <dbReference type="EMBL" id="PON82174.1"/>
    </source>
</evidence>
<organism evidence="1 2">
    <name type="scientific">Trema orientale</name>
    <name type="common">Charcoal tree</name>
    <name type="synonym">Celtis orientalis</name>
    <dbReference type="NCBI Taxonomy" id="63057"/>
    <lineage>
        <taxon>Eukaryota</taxon>
        <taxon>Viridiplantae</taxon>
        <taxon>Streptophyta</taxon>
        <taxon>Embryophyta</taxon>
        <taxon>Tracheophyta</taxon>
        <taxon>Spermatophyta</taxon>
        <taxon>Magnoliopsida</taxon>
        <taxon>eudicotyledons</taxon>
        <taxon>Gunneridae</taxon>
        <taxon>Pentapetalae</taxon>
        <taxon>rosids</taxon>
        <taxon>fabids</taxon>
        <taxon>Rosales</taxon>
        <taxon>Cannabaceae</taxon>
        <taxon>Trema</taxon>
    </lineage>
</organism>
<comment type="caution">
    <text evidence="1">The sequence shown here is derived from an EMBL/GenBank/DDBJ whole genome shotgun (WGS) entry which is preliminary data.</text>
</comment>
<evidence type="ECO:0000313" key="2">
    <source>
        <dbReference type="Proteomes" id="UP000237000"/>
    </source>
</evidence>
<accession>A0A2P5E9I7</accession>